<reference evidence="1 2" key="1">
    <citation type="journal article" date="2015" name="Stand. Genomic Sci.">
        <title>Genomic Encyclopedia of Bacterial and Archaeal Type Strains, Phase III: the genomes of soil and plant-associated and newly described type strains.</title>
        <authorList>
            <person name="Whitman W.B."/>
            <person name="Woyke T."/>
            <person name="Klenk H.P."/>
            <person name="Zhou Y."/>
            <person name="Lilburn T.G."/>
            <person name="Beck B.J."/>
            <person name="De Vos P."/>
            <person name="Vandamme P."/>
            <person name="Eisen J.A."/>
            <person name="Garrity G."/>
            <person name="Hugenholtz P."/>
            <person name="Kyrpides N.C."/>
        </authorList>
    </citation>
    <scope>NUCLEOTIDE SEQUENCE [LARGE SCALE GENOMIC DNA]</scope>
    <source>
        <strain evidence="1 2">CECT 8445</strain>
    </source>
</reference>
<name>A0A4R1KTH3_9FLAO</name>
<evidence type="ECO:0000313" key="2">
    <source>
        <dbReference type="Proteomes" id="UP000295714"/>
    </source>
</evidence>
<sequence>MRSFYMTLAEYYGTLEYLTISYKLQLKQEEVSFALLRHLEIHKTAINGKSFN</sequence>
<keyword evidence="2" id="KW-1185">Reference proteome</keyword>
<evidence type="ECO:0000313" key="1">
    <source>
        <dbReference type="EMBL" id="TCK67840.1"/>
    </source>
</evidence>
<dbReference type="EMBL" id="SMGI01000002">
    <property type="protein sequence ID" value="TCK67840.1"/>
    <property type="molecule type" value="Genomic_DNA"/>
</dbReference>
<organism evidence="1 2">
    <name type="scientific">Winogradskyella wandonensis</name>
    <dbReference type="NCBI Taxonomy" id="1442586"/>
    <lineage>
        <taxon>Bacteria</taxon>
        <taxon>Pseudomonadati</taxon>
        <taxon>Bacteroidota</taxon>
        <taxon>Flavobacteriia</taxon>
        <taxon>Flavobacteriales</taxon>
        <taxon>Flavobacteriaceae</taxon>
        <taxon>Winogradskyella</taxon>
    </lineage>
</organism>
<dbReference type="AlphaFoldDB" id="A0A4R1KTH3"/>
<accession>A0A4R1KTH3</accession>
<proteinExistence type="predicted"/>
<gene>
    <name evidence="1" type="ORF">DFQ05_1622</name>
</gene>
<dbReference type="Proteomes" id="UP000295714">
    <property type="component" value="Unassembled WGS sequence"/>
</dbReference>
<protein>
    <submittedName>
        <fullName evidence="1">Uncharacterized protein</fullName>
    </submittedName>
</protein>
<comment type="caution">
    <text evidence="1">The sequence shown here is derived from an EMBL/GenBank/DDBJ whole genome shotgun (WGS) entry which is preliminary data.</text>
</comment>